<name>A0ACC2NQV9_9HYME</name>
<evidence type="ECO:0000313" key="2">
    <source>
        <dbReference type="Proteomes" id="UP001239111"/>
    </source>
</evidence>
<reference evidence="1" key="1">
    <citation type="submission" date="2023-04" db="EMBL/GenBank/DDBJ databases">
        <title>A chromosome-level genome assembly of the parasitoid wasp Eretmocerus hayati.</title>
        <authorList>
            <person name="Zhong Y."/>
            <person name="Liu S."/>
            <person name="Liu Y."/>
        </authorList>
    </citation>
    <scope>NUCLEOTIDE SEQUENCE</scope>
    <source>
        <strain evidence="1">ZJU_SS_LIU_2023</strain>
    </source>
</reference>
<gene>
    <name evidence="1" type="ORF">QAD02_004857</name>
</gene>
<organism evidence="1 2">
    <name type="scientific">Eretmocerus hayati</name>
    <dbReference type="NCBI Taxonomy" id="131215"/>
    <lineage>
        <taxon>Eukaryota</taxon>
        <taxon>Metazoa</taxon>
        <taxon>Ecdysozoa</taxon>
        <taxon>Arthropoda</taxon>
        <taxon>Hexapoda</taxon>
        <taxon>Insecta</taxon>
        <taxon>Pterygota</taxon>
        <taxon>Neoptera</taxon>
        <taxon>Endopterygota</taxon>
        <taxon>Hymenoptera</taxon>
        <taxon>Apocrita</taxon>
        <taxon>Proctotrupomorpha</taxon>
        <taxon>Chalcidoidea</taxon>
        <taxon>Aphelinidae</taxon>
        <taxon>Aphelininae</taxon>
        <taxon>Eretmocerus</taxon>
    </lineage>
</organism>
<protein>
    <submittedName>
        <fullName evidence="1">Uncharacterized protein</fullName>
    </submittedName>
</protein>
<keyword evidence="2" id="KW-1185">Reference proteome</keyword>
<evidence type="ECO:0000313" key="1">
    <source>
        <dbReference type="EMBL" id="KAJ8673595.1"/>
    </source>
</evidence>
<dbReference type="Proteomes" id="UP001239111">
    <property type="component" value="Chromosome 3"/>
</dbReference>
<accession>A0ACC2NQV9</accession>
<comment type="caution">
    <text evidence="1">The sequence shown here is derived from an EMBL/GenBank/DDBJ whole genome shotgun (WGS) entry which is preliminary data.</text>
</comment>
<sequence>MDESISQGSSDPNLKPTKQLALKNEKEMKIMNDTNTSDLNTQNIICAKALGTEKLIGLRIKNLSDLQKATPKLKLPAILTSPNKQQMKTIPSEVKQTLFKYCRFCAELKVPLVDIFSERGVQMKLRQQVEHLEDIDQDNSLSTKICMDCICDLKMSYNFFIQLKKAETKLQSICDRLSKASSSKSDPSDKISKTDTTFDLNISDDDNARDDGFLQMSNCSENDIVETLECGKSGIPKLSDDQINDLLQSTAHNELSNENDLNRCDQSNVLEPSKDIQDNIFTSDEALDANIEIPLNQQSPNKGTKVKIEPNAPEIKSNQVNQTQNLSTQIPNILKRKVPSRDVNHETTEANTKTGCPKLNIDLKDLKIPKLDLNEANVRKEEDGVMYVTAKGSNPNEMLLIKVRRVDKPAEKKPDKKQIKKKDSSIQELFSTIQSKNQKSNQIKKQLKQYEKKREKLLGPAVHLQEENHDEQSMVLDDNTTNDHDDIVLQIEDEPSDSGGDCDLRANSSSLTDYSVTEKHKDNSNGNNTAMDDPSEASIRRLKSVLNQKEEYIIEFASYLKQRRIVASRLKDEDIITLYEKKNNVVIEKSPPEPEKDVDPFEPTESYDCDFCFKSFSNEGYLSEHSKIHDIKLLHYCGDCNGEFATHKAKRHHSVECKQKLLCRYCNMILESKGKKRQHEQKHIDEKYGQLCDKCGAKFKHQGTLDQHYRGRHMNLEKIFKCPECPKRFAQRTKLTFHLKTVHVNYRAYLCEDCGSDFKNKASLRHHKIRKHMKINNKKECKVCQKMIPVYSMSKHMHTHRSYTIDCPQCDKKFKNTSTLKQHLRIHDDQREYVCDQCGVGFNRRDGLKLHLKVHEKSGSQKLKECSCQLCGEKFESHSRLVLHRSRVHKEGRSFTCPICNRSMVSARTLSWHMANIHHQDAPQNLKDDSVVDIETKRVTCDLCNKTFKTEMILRSHVKNTHSHKEPMKCLDCEQMFTSEVRLKHHMMIKHGRLEDTLSCPHCPKRFVNHLRLKTHLISHSEVRPYPCEICGFTLKTKVQLMKHKQNRHSNERPLQCKYCSWRCKQVSALVCHERTHTNERPYTCSVCKQKFKYLGDKNKHERRHESLGGAGFKRIITERNTNKDKKNVKDQDSTEDETDPEVDTVDEEEEDDEGHESSQDFEASKEQIMDAETQRFIKLESGEMADVSETSFEQFVNSSQGTSVTSGVAMRVDETTVYTEEVTADHMDPELITDDLNGQVLRPGTVVHIQQQDKDGKIQVIPVMLALPDLTDASPEVNLATASIMYNS</sequence>
<dbReference type="EMBL" id="CM056743">
    <property type="protein sequence ID" value="KAJ8673595.1"/>
    <property type="molecule type" value="Genomic_DNA"/>
</dbReference>
<proteinExistence type="predicted"/>